<proteinExistence type="predicted"/>
<dbReference type="SMART" id="SM00248">
    <property type="entry name" value="ANK"/>
    <property type="match status" value="15"/>
</dbReference>
<dbReference type="InterPro" id="IPR036770">
    <property type="entry name" value="Ankyrin_rpt-contain_sf"/>
</dbReference>
<dbReference type="EMBL" id="ADOT01000014">
    <property type="protein sequence ID" value="EGX53168.1"/>
    <property type="molecule type" value="Genomic_DNA"/>
</dbReference>
<feature type="domain" description="GPI inositol-deacylase winged helix" evidence="4">
    <location>
        <begin position="464"/>
        <end position="540"/>
    </location>
</feature>
<dbReference type="Gene3D" id="3.40.50.300">
    <property type="entry name" value="P-loop containing nucleotide triphosphate hydrolases"/>
    <property type="match status" value="1"/>
</dbReference>
<dbReference type="InterPro" id="IPR054471">
    <property type="entry name" value="GPIID_WHD"/>
</dbReference>
<dbReference type="InterPro" id="IPR035994">
    <property type="entry name" value="Nucleoside_phosphorylase_sf"/>
</dbReference>
<dbReference type="SUPFAM" id="SSF52540">
    <property type="entry name" value="P-loop containing nucleoside triphosphate hydrolases"/>
    <property type="match status" value="1"/>
</dbReference>
<accession>G1X0Z5</accession>
<sequence length="1234" mass="137564">MDIGADGEMVIDPKPREEYTIGWVCALPKEQIAAVPMLDERHRNITSKSPNDENVYTLEAASLVGFPAIVIRGICDYGDSNKNDDWQEYAAAAAAACAKEFINRIEPAVAAEVSIMKEDFDRVIGEIAILRGNLSGDEERKVLDWITSIDDSTQHNDFLNRRQPGTGEWILNSEAYQNWLNTPKEILYCPGIPGAGKTILTSVVIDNLIDRYSHNPEVGITYIYLNFKGSAQLRIDDILSNILKQLVRTQASLPRCIKELYDRYKGSQPPQSNIIKSIYTISAKYSRVFIAVDALDEYQDRSEFLEKLFEIHDHQNLNIFATSRPIPEIRQKFKRRETYKECEIRASDEDVKQYLEGKILQLGTNVVKANKEAIKHKISNLAQGIPAKLVCGILVILTKKAQLRFLLAHLQFEAIKTAPTLKAVKKILSGFSNGGGTSNSAYDSTYRAIMEKIQGNSNKELVDMAFKVLMWVTCASRRLNKVELQHVIAAEPEGLASFDRDNISDIDDLISFCLGFVIIDEKSNIVRLIHYTVQEYLEREKELWFSHPHSSIAKVCTIYLSYDVFKSGPCKSAKDFTKRLGLNPLYRYAADNLGYHARESSCEEESYCLEPGADRCTLQIGVTQHISNFLLDDDLRLACLQALLRYEDPSYVWCQKRADIDQMQALHVAAYLGLARAAELLLARGGVDLEAKENEGRTPLSLAAKSGQNDVVKVLIKNGANLEAKDNEYLRTPLYFAVLNNREETSKLLVGYGADLAARCSRYSTPLEAAVDKRYRGIVRFLVDRMVQMEIKRVTRDVVLASALYGYEDVLKSMLKRGCVAWPPRGHCRAAKNGLESVVRLLVDKADLEAEADCGRGTPTSYRIRVSYRTPLSVSVEKRRRDLVELLLEKVVRVTAPALSAAFKNKDEDMVNMLLERKQDPEGAGSQGNTLLCVAAQYGHEAAIRLLISEGANIKAENEYHQTPLSVAVEHVSEVAEVLFKLMNREFEADPEDIIDYLIEMGADLEGKSGQEALSIATKSYDVEMVECLLKKGARPTAGLLPWAVLYEYEGVVRLLIDKGADLDDTDNCHRTGLFIAALEGYLSIVKTLVEAGADLEASNNHGYTPLAISAQGHHDVVEFLLERGVHIETKNKCGETPLFIAAREGEDGIVDLLIQNGANLEALDNGHKTPLSIAAENGHESTVRLLVDKGANWETQDKNGKTPSELATGKGHTAIVQFLTERVYLRQIGRGPS</sequence>
<dbReference type="Pfam" id="PF13637">
    <property type="entry name" value="Ank_4"/>
    <property type="match status" value="1"/>
</dbReference>
<dbReference type="InterPro" id="IPR056884">
    <property type="entry name" value="NPHP3-like_N"/>
</dbReference>
<dbReference type="InterPro" id="IPR002110">
    <property type="entry name" value="Ankyrin_rpt"/>
</dbReference>
<dbReference type="eggNOG" id="KOG4177">
    <property type="taxonomic scope" value="Eukaryota"/>
</dbReference>
<dbReference type="PANTHER" id="PTHR24198:SF194">
    <property type="entry name" value="INVERSIN-A"/>
    <property type="match status" value="1"/>
</dbReference>
<dbReference type="STRING" id="756982.G1X0Z5"/>
<dbReference type="SUPFAM" id="SSF48403">
    <property type="entry name" value="Ankyrin repeat"/>
    <property type="match status" value="2"/>
</dbReference>
<evidence type="ECO:0000313" key="7">
    <source>
        <dbReference type="Proteomes" id="UP000008784"/>
    </source>
</evidence>
<dbReference type="AlphaFoldDB" id="G1X0Z5"/>
<dbReference type="PROSITE" id="PS50297">
    <property type="entry name" value="ANK_REP_REGION"/>
    <property type="match status" value="6"/>
</dbReference>
<dbReference type="PRINTS" id="PR01415">
    <property type="entry name" value="ANKYRIN"/>
</dbReference>
<reference evidence="6 7" key="1">
    <citation type="journal article" date="2011" name="PLoS Pathog.">
        <title>Genomic and proteomic analyses of the fungus Arthrobotrys oligospora provide insights into nematode-trap formation.</title>
        <authorList>
            <person name="Yang J."/>
            <person name="Wang L."/>
            <person name="Ji X."/>
            <person name="Feng Y."/>
            <person name="Li X."/>
            <person name="Zou C."/>
            <person name="Xu J."/>
            <person name="Ren Y."/>
            <person name="Mi Q."/>
            <person name="Wu J."/>
            <person name="Liu S."/>
            <person name="Liu Y."/>
            <person name="Huang X."/>
            <person name="Wang H."/>
            <person name="Niu X."/>
            <person name="Li J."/>
            <person name="Liang L."/>
            <person name="Luo Y."/>
            <person name="Ji K."/>
            <person name="Zhou W."/>
            <person name="Yu Z."/>
            <person name="Li G."/>
            <person name="Liu Y."/>
            <person name="Li L."/>
            <person name="Qiao M."/>
            <person name="Feng L."/>
            <person name="Zhang K.-Q."/>
        </authorList>
    </citation>
    <scope>NUCLEOTIDE SEQUENCE [LARGE SCALE GENOMIC DNA]</scope>
    <source>
        <strain evidence="7">ATCC 24927 / CBS 115.81 / DSM 1491</strain>
    </source>
</reference>
<keyword evidence="7" id="KW-1185">Reference proteome</keyword>
<name>G1X0Z5_ARTOA</name>
<dbReference type="Pfam" id="PF24883">
    <property type="entry name" value="NPHP3_N"/>
    <property type="match status" value="1"/>
</dbReference>
<dbReference type="Gene3D" id="1.25.40.20">
    <property type="entry name" value="Ankyrin repeat-containing domain"/>
    <property type="match status" value="3"/>
</dbReference>
<protein>
    <submittedName>
        <fullName evidence="6">Uncharacterized protein</fullName>
    </submittedName>
</protein>
<dbReference type="GeneID" id="22889093"/>
<feature type="repeat" description="ANK" evidence="3">
    <location>
        <begin position="927"/>
        <end position="959"/>
    </location>
</feature>
<dbReference type="PANTHER" id="PTHR24198">
    <property type="entry name" value="ANKYRIN REPEAT AND PROTEIN KINASE DOMAIN-CONTAINING PROTEIN"/>
    <property type="match status" value="1"/>
</dbReference>
<feature type="repeat" description="ANK" evidence="3">
    <location>
        <begin position="1167"/>
        <end position="1199"/>
    </location>
</feature>
<dbReference type="Proteomes" id="UP000008784">
    <property type="component" value="Unassembled WGS sequence"/>
</dbReference>
<gene>
    <name evidence="6" type="ORF">AOL_s00006g546</name>
</gene>
<dbReference type="GO" id="GO:0009116">
    <property type="term" value="P:nucleoside metabolic process"/>
    <property type="evidence" value="ECO:0007669"/>
    <property type="project" value="InterPro"/>
</dbReference>
<organism evidence="6 7">
    <name type="scientific">Arthrobotrys oligospora (strain ATCC 24927 / CBS 115.81 / DSM 1491)</name>
    <name type="common">Nematode-trapping fungus</name>
    <name type="synonym">Didymozoophaga oligospora</name>
    <dbReference type="NCBI Taxonomy" id="756982"/>
    <lineage>
        <taxon>Eukaryota</taxon>
        <taxon>Fungi</taxon>
        <taxon>Dikarya</taxon>
        <taxon>Ascomycota</taxon>
        <taxon>Pezizomycotina</taxon>
        <taxon>Orbiliomycetes</taxon>
        <taxon>Orbiliales</taxon>
        <taxon>Orbiliaceae</taxon>
        <taxon>Orbilia</taxon>
        <taxon>Orbilia oligospora</taxon>
    </lineage>
</organism>
<dbReference type="GO" id="GO:0003824">
    <property type="term" value="F:catalytic activity"/>
    <property type="evidence" value="ECO:0007669"/>
    <property type="project" value="InterPro"/>
</dbReference>
<dbReference type="Pfam" id="PF22939">
    <property type="entry name" value="WHD_GPIID"/>
    <property type="match status" value="1"/>
</dbReference>
<feature type="domain" description="Nephrocystin 3-like N-terminal" evidence="5">
    <location>
        <begin position="165"/>
        <end position="324"/>
    </location>
</feature>
<evidence type="ECO:0000256" key="1">
    <source>
        <dbReference type="ARBA" id="ARBA00022737"/>
    </source>
</evidence>
<evidence type="ECO:0000259" key="5">
    <source>
        <dbReference type="Pfam" id="PF24883"/>
    </source>
</evidence>
<dbReference type="Pfam" id="PF12796">
    <property type="entry name" value="Ank_2"/>
    <property type="match status" value="3"/>
</dbReference>
<dbReference type="OrthoDB" id="195446at2759"/>
<dbReference type="PROSITE" id="PS50088">
    <property type="entry name" value="ANK_REPEAT"/>
    <property type="match status" value="6"/>
</dbReference>
<dbReference type="InParanoid" id="G1X0Z5"/>
<dbReference type="HOGENOM" id="CLU_000288_34_23_1"/>
<feature type="repeat" description="ANK" evidence="3">
    <location>
        <begin position="695"/>
        <end position="727"/>
    </location>
</feature>
<feature type="repeat" description="ANK" evidence="3">
    <location>
        <begin position="1069"/>
        <end position="1101"/>
    </location>
</feature>
<evidence type="ECO:0000259" key="4">
    <source>
        <dbReference type="Pfam" id="PF22939"/>
    </source>
</evidence>
<dbReference type="Gene3D" id="3.40.50.1580">
    <property type="entry name" value="Nucleoside phosphorylase domain"/>
    <property type="match status" value="1"/>
</dbReference>
<evidence type="ECO:0000313" key="6">
    <source>
        <dbReference type="EMBL" id="EGX53168.1"/>
    </source>
</evidence>
<dbReference type="RefSeq" id="XP_011118157.1">
    <property type="nucleotide sequence ID" value="XM_011119855.1"/>
</dbReference>
<comment type="caution">
    <text evidence="6">The sequence shown here is derived from an EMBL/GenBank/DDBJ whole genome shotgun (WGS) entry which is preliminary data.</text>
</comment>
<keyword evidence="1" id="KW-0677">Repeat</keyword>
<dbReference type="InterPro" id="IPR027417">
    <property type="entry name" value="P-loop_NTPase"/>
</dbReference>
<keyword evidence="2 3" id="KW-0040">ANK repeat</keyword>
<evidence type="ECO:0000256" key="2">
    <source>
        <dbReference type="ARBA" id="ARBA00023043"/>
    </source>
</evidence>
<dbReference type="SUPFAM" id="SSF53167">
    <property type="entry name" value="Purine and uridine phosphorylases"/>
    <property type="match status" value="1"/>
</dbReference>
<evidence type="ECO:0000256" key="3">
    <source>
        <dbReference type="PROSITE-ProRule" id="PRU00023"/>
    </source>
</evidence>
<feature type="repeat" description="ANK" evidence="3">
    <location>
        <begin position="729"/>
        <end position="761"/>
    </location>
</feature>
<dbReference type="Pfam" id="PF00023">
    <property type="entry name" value="Ank"/>
    <property type="match status" value="1"/>
</dbReference>
<feature type="repeat" description="ANK" evidence="3">
    <location>
        <begin position="1134"/>
        <end position="1166"/>
    </location>
</feature>